<sequence length="323" mass="36608">MPYSINTDNASNIAAAAAATTTTTTTPVAAVSDHYLPQDLSLPDYVPLKRSLHREFLNIFSSNIATDPIKPALKQHQEVTNNYLQHILSNEALEFDIDSLRNYLNGYKNLFYAFSRQERFSKLTQEPEMVAVTERDEGDVDLNSLDEFHMMQGKSFVDQIKQHVERANEVTNTTGSDRLLRKDKFYQLLKNIIFVIENPEEPIPDDIEHFRVHENDIGNEDAGDIDSDGDNDELNVSGGKISLKDPMTMNFFVKPKKSTRCGHTYEESSILELFRSGQKNCPISGCKQQVDLECLEDDVLMLIRVRTALRSDKTAKKDLDLVA</sequence>
<keyword evidence="5" id="KW-0863">Zinc-finger</keyword>
<dbReference type="OrthoDB" id="756301at2759"/>
<dbReference type="UniPathway" id="UPA00886"/>
<evidence type="ECO:0000256" key="1">
    <source>
        <dbReference type="ARBA" id="ARBA00004123"/>
    </source>
</evidence>
<keyword evidence="4" id="KW-0479">Metal-binding</keyword>
<dbReference type="InParanoid" id="A5DZC8"/>
<dbReference type="PANTHER" id="PTHR21330:SF1">
    <property type="entry name" value="E3 SUMO-PROTEIN LIGASE NSE2"/>
    <property type="match status" value="1"/>
</dbReference>
<dbReference type="STRING" id="379508.A5DZC8"/>
<dbReference type="AlphaFoldDB" id="A5DZC8"/>
<dbReference type="Pfam" id="PF11789">
    <property type="entry name" value="zf-Nse"/>
    <property type="match status" value="1"/>
</dbReference>
<evidence type="ECO:0000256" key="6">
    <source>
        <dbReference type="ARBA" id="ARBA00022786"/>
    </source>
</evidence>
<gene>
    <name evidence="10" type="ORF">LELG_02715</name>
</gene>
<dbReference type="GO" id="GO:0016925">
    <property type="term" value="P:protein sumoylation"/>
    <property type="evidence" value="ECO:0007669"/>
    <property type="project" value="UniProtKB-UniPathway"/>
</dbReference>
<keyword evidence="3" id="KW-0808">Transferase</keyword>
<dbReference type="Gene3D" id="1.20.120.1010">
    <property type="match status" value="1"/>
</dbReference>
<dbReference type="GO" id="GO:0005634">
    <property type="term" value="C:nucleus"/>
    <property type="evidence" value="ECO:0007669"/>
    <property type="project" value="UniProtKB-SubCell"/>
</dbReference>
<evidence type="ECO:0000256" key="4">
    <source>
        <dbReference type="ARBA" id="ARBA00022723"/>
    </source>
</evidence>
<dbReference type="OMA" id="IELICPI"/>
<keyword evidence="6" id="KW-0833">Ubl conjugation pathway</keyword>
<dbReference type="VEuPathDB" id="FungiDB:LELG_02715"/>
<comment type="subcellular location">
    <subcellularLocation>
        <location evidence="1">Nucleus</location>
    </subcellularLocation>
</comment>
<dbReference type="EMBL" id="CH981526">
    <property type="protein sequence ID" value="EDK44536.1"/>
    <property type="molecule type" value="Genomic_DNA"/>
</dbReference>
<dbReference type="GO" id="GO:0008270">
    <property type="term" value="F:zinc ion binding"/>
    <property type="evidence" value="ECO:0007669"/>
    <property type="project" value="UniProtKB-KW"/>
</dbReference>
<dbReference type="HOGENOM" id="CLU_088986_0_0_1"/>
<dbReference type="PANTHER" id="PTHR21330">
    <property type="entry name" value="E3 SUMO-PROTEIN LIGASE NSE2"/>
    <property type="match status" value="1"/>
</dbReference>
<keyword evidence="8" id="KW-0539">Nucleus</keyword>
<evidence type="ECO:0000313" key="10">
    <source>
        <dbReference type="EMBL" id="EDK44536.1"/>
    </source>
</evidence>
<dbReference type="CDD" id="cd16651">
    <property type="entry name" value="SPL-RING_NSE2"/>
    <property type="match status" value="1"/>
</dbReference>
<keyword evidence="7" id="KW-0862">Zinc</keyword>
<dbReference type="GO" id="GO:0000724">
    <property type="term" value="P:double-strand break repair via homologous recombination"/>
    <property type="evidence" value="ECO:0007669"/>
    <property type="project" value="InterPro"/>
</dbReference>
<evidence type="ECO:0000259" key="9">
    <source>
        <dbReference type="Pfam" id="PF11789"/>
    </source>
</evidence>
<dbReference type="GeneID" id="5233384"/>
<dbReference type="Proteomes" id="UP000001996">
    <property type="component" value="Unassembled WGS sequence"/>
</dbReference>
<dbReference type="SUPFAM" id="SSF57850">
    <property type="entry name" value="RING/U-box"/>
    <property type="match status" value="1"/>
</dbReference>
<organism evidence="10 11">
    <name type="scientific">Lodderomyces elongisporus (strain ATCC 11503 / CBS 2605 / JCM 1781 / NBRC 1676 / NRRL YB-4239)</name>
    <name type="common">Yeast</name>
    <name type="synonym">Saccharomyces elongisporus</name>
    <dbReference type="NCBI Taxonomy" id="379508"/>
    <lineage>
        <taxon>Eukaryota</taxon>
        <taxon>Fungi</taxon>
        <taxon>Dikarya</taxon>
        <taxon>Ascomycota</taxon>
        <taxon>Saccharomycotina</taxon>
        <taxon>Pichiomycetes</taxon>
        <taxon>Debaryomycetaceae</taxon>
        <taxon>Candida/Lodderomyces clade</taxon>
        <taxon>Lodderomyces</taxon>
    </lineage>
</organism>
<dbReference type="GO" id="GO:0061665">
    <property type="term" value="F:SUMO ligase activity"/>
    <property type="evidence" value="ECO:0007669"/>
    <property type="project" value="TreeGrafter"/>
</dbReference>
<feature type="domain" description="SP-RING-type" evidence="9">
    <location>
        <begin position="232"/>
        <end position="287"/>
    </location>
</feature>
<dbReference type="InterPro" id="IPR026846">
    <property type="entry name" value="Nse2(Mms21)"/>
</dbReference>
<dbReference type="RefSeq" id="XP_001526157.1">
    <property type="nucleotide sequence ID" value="XM_001526107.1"/>
</dbReference>
<evidence type="ECO:0000256" key="3">
    <source>
        <dbReference type="ARBA" id="ARBA00022679"/>
    </source>
</evidence>
<dbReference type="InterPro" id="IPR004181">
    <property type="entry name" value="Znf_MIZ"/>
</dbReference>
<evidence type="ECO:0000256" key="7">
    <source>
        <dbReference type="ARBA" id="ARBA00022833"/>
    </source>
</evidence>
<accession>A5DZC8</accession>
<evidence type="ECO:0000313" key="11">
    <source>
        <dbReference type="Proteomes" id="UP000001996"/>
    </source>
</evidence>
<comment type="pathway">
    <text evidence="2">Protein modification; protein sumoylation.</text>
</comment>
<proteinExistence type="predicted"/>
<dbReference type="eggNOG" id="KOG2979">
    <property type="taxonomic scope" value="Eukaryota"/>
</dbReference>
<evidence type="ECO:0000256" key="2">
    <source>
        <dbReference type="ARBA" id="ARBA00004718"/>
    </source>
</evidence>
<dbReference type="GO" id="GO:0030915">
    <property type="term" value="C:Smc5-Smc6 complex"/>
    <property type="evidence" value="ECO:0007669"/>
    <property type="project" value="InterPro"/>
</dbReference>
<dbReference type="KEGG" id="lel:PVL30_003564"/>
<keyword evidence="11" id="KW-1185">Reference proteome</keyword>
<protein>
    <recommendedName>
        <fullName evidence="9">SP-RING-type domain-containing protein</fullName>
    </recommendedName>
</protein>
<evidence type="ECO:0000256" key="5">
    <source>
        <dbReference type="ARBA" id="ARBA00022771"/>
    </source>
</evidence>
<evidence type="ECO:0000256" key="8">
    <source>
        <dbReference type="ARBA" id="ARBA00023242"/>
    </source>
</evidence>
<reference evidence="10 11" key="1">
    <citation type="journal article" date="2009" name="Nature">
        <title>Evolution of pathogenicity and sexual reproduction in eight Candida genomes.</title>
        <authorList>
            <person name="Butler G."/>
            <person name="Rasmussen M.D."/>
            <person name="Lin M.F."/>
            <person name="Santos M.A."/>
            <person name="Sakthikumar S."/>
            <person name="Munro C.A."/>
            <person name="Rheinbay E."/>
            <person name="Grabherr M."/>
            <person name="Forche A."/>
            <person name="Reedy J.L."/>
            <person name="Agrafioti I."/>
            <person name="Arnaud M.B."/>
            <person name="Bates S."/>
            <person name="Brown A.J."/>
            <person name="Brunke S."/>
            <person name="Costanzo M.C."/>
            <person name="Fitzpatrick D.A."/>
            <person name="de Groot P.W."/>
            <person name="Harris D."/>
            <person name="Hoyer L.L."/>
            <person name="Hube B."/>
            <person name="Klis F.M."/>
            <person name="Kodira C."/>
            <person name="Lennard N."/>
            <person name="Logue M.E."/>
            <person name="Martin R."/>
            <person name="Neiman A.M."/>
            <person name="Nikolaou E."/>
            <person name="Quail M.A."/>
            <person name="Quinn J."/>
            <person name="Santos M.C."/>
            <person name="Schmitzberger F.F."/>
            <person name="Sherlock G."/>
            <person name="Shah P."/>
            <person name="Silverstein K.A."/>
            <person name="Skrzypek M.S."/>
            <person name="Soll D."/>
            <person name="Staggs R."/>
            <person name="Stansfield I."/>
            <person name="Stumpf M.P."/>
            <person name="Sudbery P.E."/>
            <person name="Srikantha T."/>
            <person name="Zeng Q."/>
            <person name="Berman J."/>
            <person name="Berriman M."/>
            <person name="Heitman J."/>
            <person name="Gow N.A."/>
            <person name="Lorenz M.C."/>
            <person name="Birren B.W."/>
            <person name="Kellis M."/>
            <person name="Cuomo C.A."/>
        </authorList>
    </citation>
    <scope>NUCLEOTIDE SEQUENCE [LARGE SCALE GENOMIC DNA]</scope>
    <source>
        <strain evidence="11">ATCC 11503 / BCRC 21390 / CBS 2605 / JCM 1781 / NBRC 1676 / NRRL YB-4239</strain>
    </source>
</reference>
<name>A5DZC8_LODEL</name>